<evidence type="ECO:0000313" key="2">
    <source>
        <dbReference type="EMBL" id="KAG5523880.1"/>
    </source>
</evidence>
<keyword evidence="3" id="KW-1185">Reference proteome</keyword>
<dbReference type="InterPro" id="IPR043128">
    <property type="entry name" value="Rev_trsase/Diguanyl_cyclase"/>
</dbReference>
<evidence type="ECO:0000259" key="1">
    <source>
        <dbReference type="Pfam" id="PF00078"/>
    </source>
</evidence>
<dbReference type="SUPFAM" id="SSF56672">
    <property type="entry name" value="DNA/RNA polymerases"/>
    <property type="match status" value="1"/>
</dbReference>
<dbReference type="PANTHER" id="PTHR24559">
    <property type="entry name" value="TRANSPOSON TY3-I GAG-POL POLYPROTEIN"/>
    <property type="match status" value="1"/>
</dbReference>
<proteinExistence type="predicted"/>
<name>A0AAV6I7X6_9ERIC</name>
<dbReference type="AlphaFoldDB" id="A0AAV6I7X6"/>
<organism evidence="2 3">
    <name type="scientific">Rhododendron griersonianum</name>
    <dbReference type="NCBI Taxonomy" id="479676"/>
    <lineage>
        <taxon>Eukaryota</taxon>
        <taxon>Viridiplantae</taxon>
        <taxon>Streptophyta</taxon>
        <taxon>Embryophyta</taxon>
        <taxon>Tracheophyta</taxon>
        <taxon>Spermatophyta</taxon>
        <taxon>Magnoliopsida</taxon>
        <taxon>eudicotyledons</taxon>
        <taxon>Gunneridae</taxon>
        <taxon>Pentapetalae</taxon>
        <taxon>asterids</taxon>
        <taxon>Ericales</taxon>
        <taxon>Ericaceae</taxon>
        <taxon>Ericoideae</taxon>
        <taxon>Rhodoreae</taxon>
        <taxon>Rhododendron</taxon>
    </lineage>
</organism>
<dbReference type="InterPro" id="IPR000477">
    <property type="entry name" value="RT_dom"/>
</dbReference>
<dbReference type="InterPro" id="IPR043502">
    <property type="entry name" value="DNA/RNA_pol_sf"/>
</dbReference>
<sequence length="278" mass="31278">MPGLDPGVTTHKLNVVPSARPVKQDVRFYKPDVELKIKDEVVKLLKAGFISPSNTPLGFPAIVPVLKKNGQICVCVDFRDLNKSCPKDEFPLPSIDTLVDSAFGHHMFSFIDGFSGYNQIKMALDDAPKTSFRTSNGNFFYTIIPFGLKNAGAIYQRAMTAIFHDMFHDILEFYIDDLVVKSKEQGTHLEDLQREFERCKRYRLRMNPLKCAFGVTAGKFLGCIVPRHGFDLDPAKVIAIREMPRPTNVDELRHSWGANLIYGGSSLLWPKSPNRSAI</sequence>
<reference evidence="2" key="1">
    <citation type="submission" date="2020-08" db="EMBL/GenBank/DDBJ databases">
        <title>Plant Genome Project.</title>
        <authorList>
            <person name="Zhang R.-G."/>
        </authorList>
    </citation>
    <scope>NUCLEOTIDE SEQUENCE</scope>
    <source>
        <strain evidence="2">WSP0</strain>
        <tissue evidence="2">Leaf</tissue>
    </source>
</reference>
<dbReference type="Gene3D" id="3.30.70.270">
    <property type="match status" value="1"/>
</dbReference>
<dbReference type="Proteomes" id="UP000823749">
    <property type="component" value="Chromosome 11"/>
</dbReference>
<feature type="domain" description="Reverse transcriptase" evidence="1">
    <location>
        <begin position="73"/>
        <end position="224"/>
    </location>
</feature>
<dbReference type="EMBL" id="JACTNZ010000011">
    <property type="protein sequence ID" value="KAG5523880.1"/>
    <property type="molecule type" value="Genomic_DNA"/>
</dbReference>
<gene>
    <name evidence="2" type="ORF">RHGRI_030766</name>
</gene>
<evidence type="ECO:0000313" key="3">
    <source>
        <dbReference type="Proteomes" id="UP000823749"/>
    </source>
</evidence>
<accession>A0AAV6I7X6</accession>
<comment type="caution">
    <text evidence="2">The sequence shown here is derived from an EMBL/GenBank/DDBJ whole genome shotgun (WGS) entry which is preliminary data.</text>
</comment>
<dbReference type="InterPro" id="IPR053134">
    <property type="entry name" value="RNA-dir_DNA_polymerase"/>
</dbReference>
<dbReference type="PANTHER" id="PTHR24559:SF439">
    <property type="entry name" value="RETROTRANSPOSON, UNCLASSIFIED-LIKE PROTEIN"/>
    <property type="match status" value="1"/>
</dbReference>
<protein>
    <recommendedName>
        <fullName evidence="1">Reverse transcriptase domain-containing protein</fullName>
    </recommendedName>
</protein>
<dbReference type="Gene3D" id="3.10.10.10">
    <property type="entry name" value="HIV Type 1 Reverse Transcriptase, subunit A, domain 1"/>
    <property type="match status" value="1"/>
</dbReference>
<dbReference type="CDD" id="cd01647">
    <property type="entry name" value="RT_LTR"/>
    <property type="match status" value="1"/>
</dbReference>
<dbReference type="Pfam" id="PF00078">
    <property type="entry name" value="RVT_1"/>
    <property type="match status" value="1"/>
</dbReference>